<organism evidence="1 2">
    <name type="scientific">Lipomyces kononenkoae</name>
    <name type="common">Yeast</name>
    <dbReference type="NCBI Taxonomy" id="34357"/>
    <lineage>
        <taxon>Eukaryota</taxon>
        <taxon>Fungi</taxon>
        <taxon>Dikarya</taxon>
        <taxon>Ascomycota</taxon>
        <taxon>Saccharomycotina</taxon>
        <taxon>Lipomycetes</taxon>
        <taxon>Lipomycetales</taxon>
        <taxon>Lipomycetaceae</taxon>
        <taxon>Lipomyces</taxon>
    </lineage>
</organism>
<proteinExistence type="predicted"/>
<evidence type="ECO:0000313" key="2">
    <source>
        <dbReference type="Proteomes" id="UP001433508"/>
    </source>
</evidence>
<name>A0ACC3SYH6_LIPKO</name>
<comment type="caution">
    <text evidence="1">The sequence shown here is derived from an EMBL/GenBank/DDBJ whole genome shotgun (WGS) entry which is preliminary data.</text>
</comment>
<evidence type="ECO:0000313" key="1">
    <source>
        <dbReference type="EMBL" id="KAK9236345.1"/>
    </source>
</evidence>
<protein>
    <submittedName>
        <fullName evidence="1">ML domain-containing protein</fullName>
    </submittedName>
</protein>
<gene>
    <name evidence="1" type="ORF">V1525DRAFT_379583</name>
</gene>
<keyword evidence="2" id="KW-1185">Reference proteome</keyword>
<reference evidence="2" key="1">
    <citation type="journal article" date="2024" name="Front. Bioeng. Biotechnol.">
        <title>Genome-scale model development and genomic sequencing of the oleaginous clade Lipomyces.</title>
        <authorList>
            <person name="Czajka J.J."/>
            <person name="Han Y."/>
            <person name="Kim J."/>
            <person name="Mondo S.J."/>
            <person name="Hofstad B.A."/>
            <person name="Robles A."/>
            <person name="Haridas S."/>
            <person name="Riley R."/>
            <person name="LaButti K."/>
            <person name="Pangilinan J."/>
            <person name="Andreopoulos W."/>
            <person name="Lipzen A."/>
            <person name="Yan J."/>
            <person name="Wang M."/>
            <person name="Ng V."/>
            <person name="Grigoriev I.V."/>
            <person name="Spatafora J.W."/>
            <person name="Magnuson J.K."/>
            <person name="Baker S.E."/>
            <person name="Pomraning K.R."/>
        </authorList>
    </citation>
    <scope>NUCLEOTIDE SEQUENCE [LARGE SCALE GENOMIC DNA]</scope>
    <source>
        <strain evidence="2">CBS 7786</strain>
    </source>
</reference>
<dbReference type="Proteomes" id="UP001433508">
    <property type="component" value="Unassembled WGS sequence"/>
</dbReference>
<sequence length="176" mass="19161">MKFAIASTILAAAAVAVSAVSIQQLPLPFDETDVSVLAAPTKPIPGDSPIAICDLDSSQILDIKYLKIDPNPPLKGAELYIEGEGYLAEQINDGSFVEIEVRYGFIRLVKESIDLCEQLANADRPCPLEKGTIKFSKTVELPNEIPPGKYSVVARAYKEDYQMIACLTASVEFPRN</sequence>
<dbReference type="EMBL" id="MU971390">
    <property type="protein sequence ID" value="KAK9236345.1"/>
    <property type="molecule type" value="Genomic_DNA"/>
</dbReference>
<accession>A0ACC3SYH6</accession>